<dbReference type="STRING" id="208445.SAMN04489727_3425"/>
<name>A0A1H4RS49_9PSEU</name>
<evidence type="ECO:0000313" key="2">
    <source>
        <dbReference type="EMBL" id="SEC34637.1"/>
    </source>
</evidence>
<evidence type="ECO:0008006" key="4">
    <source>
        <dbReference type="Google" id="ProtNLM"/>
    </source>
</evidence>
<protein>
    <recommendedName>
        <fullName evidence="4">DUF2630 domain-containing protein</fullName>
    </recommendedName>
</protein>
<dbReference type="OrthoDB" id="7376174at2"/>
<keyword evidence="3" id="KW-1185">Reference proteome</keyword>
<dbReference type="Proteomes" id="UP000199622">
    <property type="component" value="Unassembled WGS sequence"/>
</dbReference>
<dbReference type="AlphaFoldDB" id="A0A1H4RS49"/>
<reference evidence="3" key="1">
    <citation type="submission" date="2016-10" db="EMBL/GenBank/DDBJ databases">
        <authorList>
            <person name="Varghese N."/>
            <person name="Submissions S."/>
        </authorList>
    </citation>
    <scope>NUCLEOTIDE SEQUENCE [LARGE SCALE GENOMIC DNA]</scope>
    <source>
        <strain evidence="3">DSM 44544</strain>
    </source>
</reference>
<accession>A0A1H4RS49</accession>
<gene>
    <name evidence="2" type="ORF">SAMN04489727_3425</name>
</gene>
<dbReference type="EMBL" id="FNSO01000004">
    <property type="protein sequence ID" value="SEC34637.1"/>
    <property type="molecule type" value="Genomic_DNA"/>
</dbReference>
<dbReference type="RefSeq" id="WP_091308255.1">
    <property type="nucleotide sequence ID" value="NZ_FNSO01000004.1"/>
</dbReference>
<evidence type="ECO:0000313" key="3">
    <source>
        <dbReference type="Proteomes" id="UP000199622"/>
    </source>
</evidence>
<feature type="region of interest" description="Disordered" evidence="1">
    <location>
        <begin position="59"/>
        <end position="80"/>
    </location>
</feature>
<evidence type="ECO:0000256" key="1">
    <source>
        <dbReference type="SAM" id="MobiDB-lite"/>
    </source>
</evidence>
<sequence length="80" mass="9034">MADGEILGRIDELIAEEHELRSRSVGVGLSGGDKDRLTAVEQQLDQCWDLLRQRRAKAEFHENPDDAAARPVSEVESYRQ</sequence>
<dbReference type="Pfam" id="PF10944">
    <property type="entry name" value="DUF2630"/>
    <property type="match status" value="1"/>
</dbReference>
<organism evidence="2 3">
    <name type="scientific">Amycolatopsis tolypomycina</name>
    <dbReference type="NCBI Taxonomy" id="208445"/>
    <lineage>
        <taxon>Bacteria</taxon>
        <taxon>Bacillati</taxon>
        <taxon>Actinomycetota</taxon>
        <taxon>Actinomycetes</taxon>
        <taxon>Pseudonocardiales</taxon>
        <taxon>Pseudonocardiaceae</taxon>
        <taxon>Amycolatopsis</taxon>
    </lineage>
</organism>
<proteinExistence type="predicted"/>
<feature type="compositionally biased region" description="Basic and acidic residues" evidence="1">
    <location>
        <begin position="59"/>
        <end position="68"/>
    </location>
</feature>
<dbReference type="InterPro" id="IPR020311">
    <property type="entry name" value="Uncharacterised_Rv0898c"/>
</dbReference>